<sequence length="156" mass="16475">MSQTYKISTGRGGAGNITTSKDRPSPKLIPQGSQTPNILSPVFSTGRGGAGNMRKNVDSKMTRRAQDVEISESEDKIDGVDEITPHFSGEGLNTVQSSGLKPKKSRHEPPKSVAIGRGGAGNILSPTASKKSHTSSKGKKDAKKTGVWGKVKKLFS</sequence>
<feature type="compositionally biased region" description="Basic residues" evidence="1">
    <location>
        <begin position="130"/>
        <end position="142"/>
    </location>
</feature>
<dbReference type="OMA" id="PEDYITP"/>
<dbReference type="AlphaFoldDB" id="A0A1G4M7F2"/>
<dbReference type="InterPro" id="IPR022024">
    <property type="entry name" value="DUF3602"/>
</dbReference>
<organism evidence="2 3">
    <name type="scientific">Lachancea fermentati</name>
    <name type="common">Zygosaccharomyces fermentati</name>
    <dbReference type="NCBI Taxonomy" id="4955"/>
    <lineage>
        <taxon>Eukaryota</taxon>
        <taxon>Fungi</taxon>
        <taxon>Dikarya</taxon>
        <taxon>Ascomycota</taxon>
        <taxon>Saccharomycotina</taxon>
        <taxon>Saccharomycetes</taxon>
        <taxon>Saccharomycetales</taxon>
        <taxon>Saccharomycetaceae</taxon>
        <taxon>Lachancea</taxon>
    </lineage>
</organism>
<protein>
    <submittedName>
        <fullName evidence="2">LAFE_0B02190g1_1</fullName>
    </submittedName>
</protein>
<keyword evidence="3" id="KW-1185">Reference proteome</keyword>
<dbReference type="PANTHER" id="PTHR34693:SF1">
    <property type="entry name" value="PROTEIN PAR32"/>
    <property type="match status" value="1"/>
</dbReference>
<feature type="compositionally biased region" description="Basic and acidic residues" evidence="1">
    <location>
        <begin position="55"/>
        <end position="79"/>
    </location>
</feature>
<dbReference type="OrthoDB" id="3063476at2759"/>
<gene>
    <name evidence="2" type="ORF">LAFE_0B02190G</name>
</gene>
<proteinExistence type="predicted"/>
<dbReference type="InterPro" id="IPR053203">
    <property type="entry name" value="Cisplatin_resist-associated"/>
</dbReference>
<dbReference type="PANTHER" id="PTHR34693">
    <property type="entry name" value="PROTEIN PAR32"/>
    <property type="match status" value="1"/>
</dbReference>
<dbReference type="Pfam" id="PF12223">
    <property type="entry name" value="DUF3602"/>
    <property type="match status" value="2"/>
</dbReference>
<evidence type="ECO:0000313" key="3">
    <source>
        <dbReference type="Proteomes" id="UP000190831"/>
    </source>
</evidence>
<accession>A0A1G4M7F2</accession>
<evidence type="ECO:0000256" key="1">
    <source>
        <dbReference type="SAM" id="MobiDB-lite"/>
    </source>
</evidence>
<dbReference type="EMBL" id="LT598489">
    <property type="protein sequence ID" value="SCV99773.1"/>
    <property type="molecule type" value="Genomic_DNA"/>
</dbReference>
<feature type="region of interest" description="Disordered" evidence="1">
    <location>
        <begin position="1"/>
        <end position="156"/>
    </location>
</feature>
<name>A0A1G4M7F2_LACFM</name>
<evidence type="ECO:0000313" key="2">
    <source>
        <dbReference type="EMBL" id="SCV99773.1"/>
    </source>
</evidence>
<reference evidence="3" key="1">
    <citation type="submission" date="2016-03" db="EMBL/GenBank/DDBJ databases">
        <authorList>
            <person name="Devillers H."/>
        </authorList>
    </citation>
    <scope>NUCLEOTIDE SEQUENCE [LARGE SCALE GENOMIC DNA]</scope>
</reference>
<dbReference type="Proteomes" id="UP000190831">
    <property type="component" value="Chromosome B"/>
</dbReference>